<reference evidence="2 3" key="1">
    <citation type="journal article" date="2014" name="Am. J. Bot.">
        <title>Genome assembly and annotation for red clover (Trifolium pratense; Fabaceae).</title>
        <authorList>
            <person name="Istvanek J."/>
            <person name="Jaros M."/>
            <person name="Krenek A."/>
            <person name="Repkova J."/>
        </authorList>
    </citation>
    <scope>NUCLEOTIDE SEQUENCE [LARGE SCALE GENOMIC DNA]</scope>
    <source>
        <strain evidence="3">cv. Tatra</strain>
        <tissue evidence="2">Young leaves</tissue>
    </source>
</reference>
<dbReference type="EMBL" id="ASHM01088293">
    <property type="protein sequence ID" value="PNX62678.1"/>
    <property type="molecule type" value="Genomic_DNA"/>
</dbReference>
<evidence type="ECO:0000256" key="1">
    <source>
        <dbReference type="SAM" id="MobiDB-lite"/>
    </source>
</evidence>
<feature type="non-terminal residue" evidence="2">
    <location>
        <position position="52"/>
    </location>
</feature>
<gene>
    <name evidence="2" type="ORF">L195_g053107</name>
</gene>
<feature type="region of interest" description="Disordered" evidence="1">
    <location>
        <begin position="1"/>
        <end position="24"/>
    </location>
</feature>
<proteinExistence type="predicted"/>
<feature type="compositionally biased region" description="Polar residues" evidence="1">
    <location>
        <begin position="1"/>
        <end position="14"/>
    </location>
</feature>
<reference evidence="2 3" key="2">
    <citation type="journal article" date="2017" name="Front. Plant Sci.">
        <title>Gene Classification and Mining of Molecular Markers Useful in Red Clover (Trifolium pratense) Breeding.</title>
        <authorList>
            <person name="Istvanek J."/>
            <person name="Dluhosova J."/>
            <person name="Dluhos P."/>
            <person name="Patkova L."/>
            <person name="Nedelnik J."/>
            <person name="Repkova J."/>
        </authorList>
    </citation>
    <scope>NUCLEOTIDE SEQUENCE [LARGE SCALE GENOMIC DNA]</scope>
    <source>
        <strain evidence="3">cv. Tatra</strain>
        <tissue evidence="2">Young leaves</tissue>
    </source>
</reference>
<dbReference type="Proteomes" id="UP000236291">
    <property type="component" value="Unassembled WGS sequence"/>
</dbReference>
<evidence type="ECO:0000313" key="3">
    <source>
        <dbReference type="Proteomes" id="UP000236291"/>
    </source>
</evidence>
<organism evidence="2 3">
    <name type="scientific">Trifolium pratense</name>
    <name type="common">Red clover</name>
    <dbReference type="NCBI Taxonomy" id="57577"/>
    <lineage>
        <taxon>Eukaryota</taxon>
        <taxon>Viridiplantae</taxon>
        <taxon>Streptophyta</taxon>
        <taxon>Embryophyta</taxon>
        <taxon>Tracheophyta</taxon>
        <taxon>Spermatophyta</taxon>
        <taxon>Magnoliopsida</taxon>
        <taxon>eudicotyledons</taxon>
        <taxon>Gunneridae</taxon>
        <taxon>Pentapetalae</taxon>
        <taxon>rosids</taxon>
        <taxon>fabids</taxon>
        <taxon>Fabales</taxon>
        <taxon>Fabaceae</taxon>
        <taxon>Papilionoideae</taxon>
        <taxon>50 kb inversion clade</taxon>
        <taxon>NPAAA clade</taxon>
        <taxon>Hologalegina</taxon>
        <taxon>IRL clade</taxon>
        <taxon>Trifolieae</taxon>
        <taxon>Trifolium</taxon>
    </lineage>
</organism>
<evidence type="ECO:0000313" key="2">
    <source>
        <dbReference type="EMBL" id="PNX62678.1"/>
    </source>
</evidence>
<sequence>MGNCLKKQSSTNYATDDDEDWDLSSSKGDFETKSNYADVKTITEVKIKITKK</sequence>
<dbReference type="AlphaFoldDB" id="A0A2K3K8S3"/>
<protein>
    <submittedName>
        <fullName evidence="2">Uncharacterized protein</fullName>
    </submittedName>
</protein>
<comment type="caution">
    <text evidence="2">The sequence shown here is derived from an EMBL/GenBank/DDBJ whole genome shotgun (WGS) entry which is preliminary data.</text>
</comment>
<accession>A0A2K3K8S3</accession>
<name>A0A2K3K8S3_TRIPR</name>